<keyword evidence="6" id="KW-0547">Nucleotide-binding</keyword>
<evidence type="ECO:0000313" key="14">
    <source>
        <dbReference type="EMBL" id="ODN67011.1"/>
    </source>
</evidence>
<protein>
    <submittedName>
        <fullName evidence="14">D-alanine--D-alanine ligase</fullName>
        <ecNumber evidence="14">6.3.2.4</ecNumber>
    </submittedName>
</protein>
<dbReference type="Pfam" id="PF01820">
    <property type="entry name" value="Dala_Dala_lig_N"/>
    <property type="match status" value="2"/>
</dbReference>
<keyword evidence="15" id="KW-1185">Reference proteome</keyword>
<organism evidence="14 15">
    <name type="scientific">Methylophaga muralis</name>
    <dbReference type="NCBI Taxonomy" id="291169"/>
    <lineage>
        <taxon>Bacteria</taxon>
        <taxon>Pseudomonadati</taxon>
        <taxon>Pseudomonadota</taxon>
        <taxon>Gammaproteobacteria</taxon>
        <taxon>Thiotrichales</taxon>
        <taxon>Piscirickettsiaceae</taxon>
        <taxon>Methylophaga</taxon>
    </lineage>
</organism>
<dbReference type="PATRIC" id="fig|291169.3.peg.1257"/>
<evidence type="ECO:0000256" key="9">
    <source>
        <dbReference type="ARBA" id="ARBA00022960"/>
    </source>
</evidence>
<feature type="domain" description="D-alanine--D-alanine ligase N-terminal" evidence="13">
    <location>
        <begin position="13"/>
        <end position="53"/>
    </location>
</feature>
<keyword evidence="3" id="KW-0963">Cytoplasm</keyword>
<sequence length="125" mass="13504">MSNLTFNTQEFGRVAVLMGGRSAEREISLKSGRAVLAAMQSLGIDAVEIDVDESVSERLTQGSFDRAFIILHGRGGEDGEIQGVLQSLQIPYTGSGITGAVLSMNKRLSKQIWQSRGCQLLNMCV</sequence>
<keyword evidence="12" id="KW-0961">Cell wall biogenesis/degradation</keyword>
<dbReference type="GO" id="GO:0046872">
    <property type="term" value="F:metal ion binding"/>
    <property type="evidence" value="ECO:0007669"/>
    <property type="project" value="UniProtKB-KW"/>
</dbReference>
<keyword evidence="8" id="KW-0460">Magnesium</keyword>
<evidence type="ECO:0000256" key="3">
    <source>
        <dbReference type="ARBA" id="ARBA00022490"/>
    </source>
</evidence>
<evidence type="ECO:0000256" key="2">
    <source>
        <dbReference type="ARBA" id="ARBA00001946"/>
    </source>
</evidence>
<dbReference type="SUPFAM" id="SSF52440">
    <property type="entry name" value="PreATP-grasp domain"/>
    <property type="match status" value="1"/>
</dbReference>
<dbReference type="GO" id="GO:0009252">
    <property type="term" value="P:peptidoglycan biosynthetic process"/>
    <property type="evidence" value="ECO:0007669"/>
    <property type="project" value="UniProtKB-KW"/>
</dbReference>
<dbReference type="GO" id="GO:0008716">
    <property type="term" value="F:D-alanine-D-alanine ligase activity"/>
    <property type="evidence" value="ECO:0007669"/>
    <property type="project" value="UniProtKB-EC"/>
</dbReference>
<dbReference type="FunFam" id="3.40.50.20:FF:000013">
    <property type="entry name" value="D-alanine--D-alanine ligase"/>
    <property type="match status" value="1"/>
</dbReference>
<dbReference type="STRING" id="291169.A9E74_01251"/>
<evidence type="ECO:0000256" key="4">
    <source>
        <dbReference type="ARBA" id="ARBA00022598"/>
    </source>
</evidence>
<dbReference type="Proteomes" id="UP000094379">
    <property type="component" value="Unassembled WGS sequence"/>
</dbReference>
<comment type="cofactor">
    <cofactor evidence="2">
        <name>Mg(2+)</name>
        <dbReference type="ChEBI" id="CHEBI:18420"/>
    </cofactor>
</comment>
<evidence type="ECO:0000256" key="6">
    <source>
        <dbReference type="ARBA" id="ARBA00022741"/>
    </source>
</evidence>
<dbReference type="AlphaFoldDB" id="A0A1E3GUH1"/>
<keyword evidence="10" id="KW-0573">Peptidoglycan synthesis</keyword>
<evidence type="ECO:0000256" key="12">
    <source>
        <dbReference type="ARBA" id="ARBA00023316"/>
    </source>
</evidence>
<dbReference type="GO" id="GO:0005829">
    <property type="term" value="C:cytosol"/>
    <property type="evidence" value="ECO:0007669"/>
    <property type="project" value="TreeGrafter"/>
</dbReference>
<keyword evidence="4 14" id="KW-0436">Ligase</keyword>
<accession>A0A1E3GUH1</accession>
<dbReference type="EC" id="6.3.2.4" evidence="14"/>
<proteinExistence type="predicted"/>
<dbReference type="EMBL" id="MCRI01000010">
    <property type="protein sequence ID" value="ODN67011.1"/>
    <property type="molecule type" value="Genomic_DNA"/>
</dbReference>
<evidence type="ECO:0000256" key="10">
    <source>
        <dbReference type="ARBA" id="ARBA00022984"/>
    </source>
</evidence>
<evidence type="ECO:0000256" key="5">
    <source>
        <dbReference type="ARBA" id="ARBA00022723"/>
    </source>
</evidence>
<dbReference type="GO" id="GO:0071555">
    <property type="term" value="P:cell wall organization"/>
    <property type="evidence" value="ECO:0007669"/>
    <property type="project" value="UniProtKB-KW"/>
</dbReference>
<keyword evidence="7" id="KW-0067">ATP-binding</keyword>
<dbReference type="GO" id="GO:0005524">
    <property type="term" value="F:ATP binding"/>
    <property type="evidence" value="ECO:0007669"/>
    <property type="project" value="UniProtKB-KW"/>
</dbReference>
<evidence type="ECO:0000259" key="13">
    <source>
        <dbReference type="Pfam" id="PF01820"/>
    </source>
</evidence>
<dbReference type="GO" id="GO:0008360">
    <property type="term" value="P:regulation of cell shape"/>
    <property type="evidence" value="ECO:0007669"/>
    <property type="project" value="UniProtKB-KW"/>
</dbReference>
<keyword evidence="9" id="KW-0133">Cell shape</keyword>
<dbReference type="RefSeq" id="WP_425412307.1">
    <property type="nucleotide sequence ID" value="NZ_MCRI01000010.1"/>
</dbReference>
<dbReference type="InterPro" id="IPR000291">
    <property type="entry name" value="D-Ala_lig_Van_CS"/>
</dbReference>
<reference evidence="14 15" key="1">
    <citation type="submission" date="2016-07" db="EMBL/GenBank/DDBJ databases">
        <title>Draft Genome Sequence of Methylophaga muralis Bur 1.</title>
        <authorList>
            <person name="Vasilenko O.V."/>
            <person name="Doronina N.V."/>
            <person name="Shmareva M.N."/>
            <person name="Tarlachkov S.V."/>
            <person name="Mustakhimov I."/>
            <person name="Trotsenko Y.A."/>
        </authorList>
    </citation>
    <scope>NUCLEOTIDE SEQUENCE [LARGE SCALE GENOMIC DNA]</scope>
    <source>
        <strain evidence="14 15">Bur 1</strain>
    </source>
</reference>
<evidence type="ECO:0000313" key="15">
    <source>
        <dbReference type="Proteomes" id="UP000094379"/>
    </source>
</evidence>
<dbReference type="InterPro" id="IPR016185">
    <property type="entry name" value="PreATP-grasp_dom_sf"/>
</dbReference>
<gene>
    <name evidence="14" type="primary">ddl</name>
    <name evidence="14" type="ORF">A9E74_01251</name>
</gene>
<evidence type="ECO:0000256" key="11">
    <source>
        <dbReference type="ARBA" id="ARBA00023211"/>
    </source>
</evidence>
<feature type="domain" description="D-alanine--D-alanine ligase N-terminal" evidence="13">
    <location>
        <begin position="55"/>
        <end position="95"/>
    </location>
</feature>
<evidence type="ECO:0000256" key="1">
    <source>
        <dbReference type="ARBA" id="ARBA00001936"/>
    </source>
</evidence>
<dbReference type="PROSITE" id="PS00843">
    <property type="entry name" value="DALA_DALA_LIGASE_1"/>
    <property type="match status" value="1"/>
</dbReference>
<keyword evidence="11" id="KW-0464">Manganese</keyword>
<evidence type="ECO:0000256" key="7">
    <source>
        <dbReference type="ARBA" id="ARBA00022840"/>
    </source>
</evidence>
<name>A0A1E3GUH1_9GAMM</name>
<comment type="cofactor">
    <cofactor evidence="1">
        <name>Mn(2+)</name>
        <dbReference type="ChEBI" id="CHEBI:29035"/>
    </cofactor>
</comment>
<dbReference type="Gene3D" id="3.40.50.20">
    <property type="match status" value="1"/>
</dbReference>
<evidence type="ECO:0000256" key="8">
    <source>
        <dbReference type="ARBA" id="ARBA00022842"/>
    </source>
</evidence>
<comment type="caution">
    <text evidence="14">The sequence shown here is derived from an EMBL/GenBank/DDBJ whole genome shotgun (WGS) entry which is preliminary data.</text>
</comment>
<keyword evidence="5" id="KW-0479">Metal-binding</keyword>
<dbReference type="InterPro" id="IPR011127">
    <property type="entry name" value="Dala_Dala_lig_N"/>
</dbReference>
<dbReference type="PANTHER" id="PTHR23132">
    <property type="entry name" value="D-ALANINE--D-ALANINE LIGASE"/>
    <property type="match status" value="1"/>
</dbReference>
<dbReference type="PANTHER" id="PTHR23132:SF23">
    <property type="entry name" value="D-ALANINE--D-ALANINE LIGASE B"/>
    <property type="match status" value="1"/>
</dbReference>